<dbReference type="Proteomes" id="UP001215598">
    <property type="component" value="Unassembled WGS sequence"/>
</dbReference>
<name>A0AAD7NL93_9AGAR</name>
<evidence type="ECO:0000313" key="2">
    <source>
        <dbReference type="EMBL" id="KAJ7765177.1"/>
    </source>
</evidence>
<proteinExistence type="predicted"/>
<keyword evidence="1" id="KW-1133">Transmembrane helix</keyword>
<dbReference type="AlphaFoldDB" id="A0AAD7NL93"/>
<reference evidence="2" key="1">
    <citation type="submission" date="2023-03" db="EMBL/GenBank/DDBJ databases">
        <title>Massive genome expansion in bonnet fungi (Mycena s.s.) driven by repeated elements and novel gene families across ecological guilds.</title>
        <authorList>
            <consortium name="Lawrence Berkeley National Laboratory"/>
            <person name="Harder C.B."/>
            <person name="Miyauchi S."/>
            <person name="Viragh M."/>
            <person name="Kuo A."/>
            <person name="Thoen E."/>
            <person name="Andreopoulos B."/>
            <person name="Lu D."/>
            <person name="Skrede I."/>
            <person name="Drula E."/>
            <person name="Henrissat B."/>
            <person name="Morin E."/>
            <person name="Kohler A."/>
            <person name="Barry K."/>
            <person name="LaButti K."/>
            <person name="Morin E."/>
            <person name="Salamov A."/>
            <person name="Lipzen A."/>
            <person name="Mereny Z."/>
            <person name="Hegedus B."/>
            <person name="Baldrian P."/>
            <person name="Stursova M."/>
            <person name="Weitz H."/>
            <person name="Taylor A."/>
            <person name="Grigoriev I.V."/>
            <person name="Nagy L.G."/>
            <person name="Martin F."/>
            <person name="Kauserud H."/>
        </authorList>
    </citation>
    <scope>NUCLEOTIDE SEQUENCE</scope>
    <source>
        <strain evidence="2">CBHHK182m</strain>
    </source>
</reference>
<sequence>MDDTDQQLHHICGAPSKGHAGDDGLMGVGSRRLRVRKTERYWDLQKGERYTNMDFILFSALLGFSLMWLTLSLSVKPGVGKSDGEGVECTWSVLNPTAYHTKDMGIGNREDSLNDKIDSHNFLKNIGLGYYLEQRLVISLAEHMRQIAAFKQVNSMVEKELREKWQADINAWLKDSTKPNPYVLDKTDTPSEAQVRAALKRDEEAEVAAGPGGLPVRRHLSCGFHTNTGLKRHILAELRGLALIAPDRESKIQDLRLALLKKLAKFRTLQGVFMPGVAALIEREEATRDPDAAPPRAEKIKLWMPHELDDALPSCAESLPLNLQTR</sequence>
<evidence type="ECO:0000256" key="1">
    <source>
        <dbReference type="SAM" id="Phobius"/>
    </source>
</evidence>
<accession>A0AAD7NL93</accession>
<dbReference type="EMBL" id="JARKIB010000026">
    <property type="protein sequence ID" value="KAJ7765177.1"/>
    <property type="molecule type" value="Genomic_DNA"/>
</dbReference>
<gene>
    <name evidence="2" type="ORF">B0H16DRAFT_1717729</name>
</gene>
<comment type="caution">
    <text evidence="2">The sequence shown here is derived from an EMBL/GenBank/DDBJ whole genome shotgun (WGS) entry which is preliminary data.</text>
</comment>
<protein>
    <submittedName>
        <fullName evidence="2">Uncharacterized protein</fullName>
    </submittedName>
</protein>
<keyword evidence="1" id="KW-0472">Membrane</keyword>
<keyword evidence="1" id="KW-0812">Transmembrane</keyword>
<keyword evidence="3" id="KW-1185">Reference proteome</keyword>
<feature type="transmembrane region" description="Helical" evidence="1">
    <location>
        <begin position="55"/>
        <end position="75"/>
    </location>
</feature>
<evidence type="ECO:0000313" key="3">
    <source>
        <dbReference type="Proteomes" id="UP001215598"/>
    </source>
</evidence>
<dbReference type="InterPro" id="IPR040521">
    <property type="entry name" value="KDZ"/>
</dbReference>
<organism evidence="2 3">
    <name type="scientific">Mycena metata</name>
    <dbReference type="NCBI Taxonomy" id="1033252"/>
    <lineage>
        <taxon>Eukaryota</taxon>
        <taxon>Fungi</taxon>
        <taxon>Dikarya</taxon>
        <taxon>Basidiomycota</taxon>
        <taxon>Agaricomycotina</taxon>
        <taxon>Agaricomycetes</taxon>
        <taxon>Agaricomycetidae</taxon>
        <taxon>Agaricales</taxon>
        <taxon>Marasmiineae</taxon>
        <taxon>Mycenaceae</taxon>
        <taxon>Mycena</taxon>
    </lineage>
</organism>
<dbReference type="Pfam" id="PF18758">
    <property type="entry name" value="KDZ"/>
    <property type="match status" value="1"/>
</dbReference>